<dbReference type="GO" id="GO:0051539">
    <property type="term" value="F:4 iron, 4 sulfur cluster binding"/>
    <property type="evidence" value="ECO:0007669"/>
    <property type="project" value="UniProtKB-UniRule"/>
</dbReference>
<dbReference type="Gene3D" id="3.40.50.11860">
    <property type="entry name" value="Diphthamide synthesis DPH1/DPH2 domain 3"/>
    <property type="match status" value="1"/>
</dbReference>
<evidence type="ECO:0000256" key="10">
    <source>
        <dbReference type="PIRNR" id="PIRNR004967"/>
    </source>
</evidence>
<evidence type="ECO:0000256" key="4">
    <source>
        <dbReference type="ARBA" id="ARBA00022679"/>
    </source>
</evidence>
<comment type="cofactor">
    <cofactor evidence="1 10">
        <name>[4Fe-4S] cluster</name>
        <dbReference type="ChEBI" id="CHEBI:49883"/>
    </cofactor>
</comment>
<organism evidence="11 12">
    <name type="scientific">Pyrodictium delaneyi</name>
    <dbReference type="NCBI Taxonomy" id="1273541"/>
    <lineage>
        <taxon>Archaea</taxon>
        <taxon>Thermoproteota</taxon>
        <taxon>Thermoprotei</taxon>
        <taxon>Desulfurococcales</taxon>
        <taxon>Pyrodictiaceae</taxon>
        <taxon>Pyrodictium</taxon>
    </lineage>
</organism>
<dbReference type="NCBIfam" id="TIGR00322">
    <property type="entry name" value="diphth2_R"/>
    <property type="match status" value="1"/>
</dbReference>
<dbReference type="AlphaFoldDB" id="A0A0P0N375"/>
<dbReference type="EC" id="2.5.1.108" evidence="3 10"/>
<evidence type="ECO:0000256" key="7">
    <source>
        <dbReference type="ARBA" id="ARBA00023004"/>
    </source>
</evidence>
<dbReference type="InterPro" id="IPR042264">
    <property type="entry name" value="DPH1/DPH2_2"/>
</dbReference>
<dbReference type="EMBL" id="CP013011">
    <property type="protein sequence ID" value="ALL00571.1"/>
    <property type="molecule type" value="Genomic_DNA"/>
</dbReference>
<dbReference type="GeneID" id="26098851"/>
<dbReference type="GO" id="GO:0017183">
    <property type="term" value="P:protein histidyl modification to diphthamide"/>
    <property type="evidence" value="ECO:0007669"/>
    <property type="project" value="UniProtKB-UniRule"/>
</dbReference>
<dbReference type="STRING" id="1273541.Pyrde_0521"/>
<comment type="pathway">
    <text evidence="2 10">Protein modification; peptidyl-diphthamide biosynthesis.</text>
</comment>
<evidence type="ECO:0000256" key="8">
    <source>
        <dbReference type="ARBA" id="ARBA00023014"/>
    </source>
</evidence>
<dbReference type="InterPro" id="IPR042265">
    <property type="entry name" value="DPH1/DPH2_3"/>
</dbReference>
<dbReference type="UniPathway" id="UPA00559"/>
<dbReference type="KEGG" id="pdl:Pyrde_0521"/>
<dbReference type="InterPro" id="IPR016435">
    <property type="entry name" value="DPH1/DPH2"/>
</dbReference>
<name>A0A0P0N375_9CREN</name>
<evidence type="ECO:0000256" key="3">
    <source>
        <dbReference type="ARBA" id="ARBA00012221"/>
    </source>
</evidence>
<keyword evidence="8 10" id="KW-0411">Iron-sulfur</keyword>
<keyword evidence="6 10" id="KW-0479">Metal-binding</keyword>
<evidence type="ECO:0000256" key="1">
    <source>
        <dbReference type="ARBA" id="ARBA00001966"/>
    </source>
</evidence>
<dbReference type="InterPro" id="IPR035435">
    <property type="entry name" value="DPH1/DPH2_euk_archaea"/>
</dbReference>
<evidence type="ECO:0000313" key="12">
    <source>
        <dbReference type="Proteomes" id="UP000058613"/>
    </source>
</evidence>
<dbReference type="Proteomes" id="UP000058613">
    <property type="component" value="Chromosome"/>
</dbReference>
<dbReference type="Gene3D" id="3.40.50.11850">
    <property type="entry name" value="Diphthamide synthesis DPH1/DPH2 domain 2"/>
    <property type="match status" value="1"/>
</dbReference>
<keyword evidence="4 10" id="KW-0808">Transferase</keyword>
<dbReference type="Pfam" id="PF01866">
    <property type="entry name" value="Diphthamide_syn"/>
    <property type="match status" value="1"/>
</dbReference>
<comment type="catalytic activity">
    <reaction evidence="9 10">
        <text>L-histidyl-[translation elongation factor 2] + S-adenosyl-L-methionine = 2-[(3S)-amino-3-carboxypropyl]-L-histidyl-[translation elongation factor 2] + S-methyl-5'-thioadenosine + H(+)</text>
        <dbReference type="Rhea" id="RHEA:36783"/>
        <dbReference type="Rhea" id="RHEA-COMP:9748"/>
        <dbReference type="Rhea" id="RHEA-COMP:9749"/>
        <dbReference type="ChEBI" id="CHEBI:15378"/>
        <dbReference type="ChEBI" id="CHEBI:17509"/>
        <dbReference type="ChEBI" id="CHEBI:29979"/>
        <dbReference type="ChEBI" id="CHEBI:59789"/>
        <dbReference type="ChEBI" id="CHEBI:73995"/>
        <dbReference type="EC" id="2.5.1.108"/>
    </reaction>
</comment>
<dbReference type="GO" id="GO:0090560">
    <property type="term" value="F:2-(3-amino-3-carboxypropyl)histidine synthase activity"/>
    <property type="evidence" value="ECO:0007669"/>
    <property type="project" value="UniProtKB-UniRule"/>
</dbReference>
<keyword evidence="10" id="KW-0004">4Fe-4S</keyword>
<keyword evidence="7 10" id="KW-0408">Iron</keyword>
<sequence length="356" mass="39487">MELNCGGCCIVLDDYLFDFSRVAEAVKKARPAAIVLEAPQGMVRLLERLASFLTDECLDKQDVDVYIRLEPSFGSCSLSLDAVELVNGNSILVHIGHGEYAYPLCAGGACSRKLPRNVYLVEAEYLGGDAELLAHKVVETFSENGWSSTAIGYSIQHKRLAEKIAVILADKGIDVVLVDSLLGCYYYKHVKLRESVDAYIVVAGGYFHALGLGLALAGAKPVLRVDPYTSSIEDISSLVARTLAKRYWVMRQAVEASRFGIVLGLLPGQYRPWIAEHIARLVKKRGGRYRFILARYVTREYLDNLSPDDYDVFVMVSCPRLAIEDLSDYWKPVLTPAEARIVLSGDITGSNYTFPW</sequence>
<evidence type="ECO:0000313" key="11">
    <source>
        <dbReference type="EMBL" id="ALL00571.1"/>
    </source>
</evidence>
<dbReference type="SFLD" id="SFLDS00032">
    <property type="entry name" value="Radical_SAM_3-amino-3-carboxyp"/>
    <property type="match status" value="1"/>
</dbReference>
<evidence type="ECO:0000256" key="2">
    <source>
        <dbReference type="ARBA" id="ARBA00005156"/>
    </source>
</evidence>
<protein>
    <recommendedName>
        <fullName evidence="3 10">2-(3-amino-3-carboxypropyl)histidine synthase</fullName>
        <ecNumber evidence="3 10">2.5.1.108</ecNumber>
    </recommendedName>
</protein>
<dbReference type="PIRSF" id="PIRSF004967">
    <property type="entry name" value="DPH1"/>
    <property type="match status" value="1"/>
</dbReference>
<reference evidence="11 12" key="1">
    <citation type="submission" date="2015-10" db="EMBL/GenBank/DDBJ databases">
        <title>Complete genome sequence of hyperthermophilic archaeon Pyrodictium delaneyi Su06.</title>
        <authorList>
            <person name="Jung J.-H."/>
            <person name="Lin J."/>
            <person name="Holden J.F."/>
            <person name="Park C.-S."/>
        </authorList>
    </citation>
    <scope>NUCLEOTIDE SEQUENCE [LARGE SCALE GENOMIC DNA]</scope>
    <source>
        <strain evidence="11 12">Su06</strain>
    </source>
</reference>
<evidence type="ECO:0000256" key="9">
    <source>
        <dbReference type="ARBA" id="ARBA00048403"/>
    </source>
</evidence>
<dbReference type="Gene3D" id="3.40.50.11840">
    <property type="entry name" value="Diphthamide synthesis DPH1/DPH2 domain 1"/>
    <property type="match status" value="1"/>
</dbReference>
<keyword evidence="5 10" id="KW-0949">S-adenosyl-L-methionine</keyword>
<dbReference type="OrthoDB" id="314at2157"/>
<evidence type="ECO:0000256" key="6">
    <source>
        <dbReference type="ARBA" id="ARBA00022723"/>
    </source>
</evidence>
<dbReference type="GO" id="GO:0046872">
    <property type="term" value="F:metal ion binding"/>
    <property type="evidence" value="ECO:0007669"/>
    <property type="project" value="UniProtKB-KW"/>
</dbReference>
<accession>A0A0P0N375</accession>
<comment type="similarity">
    <text evidence="10">Belongs to the DPH1/DPH2 family.</text>
</comment>
<dbReference type="PANTHER" id="PTHR10762:SF1">
    <property type="entry name" value="2-(3-AMINO-3-CARBOXYPROPYL)HISTIDINE SYNTHASE SUBUNIT 1"/>
    <property type="match status" value="1"/>
</dbReference>
<evidence type="ECO:0000256" key="5">
    <source>
        <dbReference type="ARBA" id="ARBA00022691"/>
    </source>
</evidence>
<proteinExistence type="inferred from homology"/>
<comment type="function">
    <text evidence="10">Catalyzes the first step of diphthamide biosynthesis, i.e. the transfer of the 3-amino-3-carboxypropyl group from S-adenosyl-L-methionine (SAM) to the C2 position of the imidazole ring of the target histidine residue in translation elongation factor 2 (EF-2).</text>
</comment>
<dbReference type="InterPro" id="IPR042263">
    <property type="entry name" value="DPH1/DPH2_1"/>
</dbReference>
<gene>
    <name evidence="11" type="ORF">Pyrde_0521</name>
</gene>
<dbReference type="PANTHER" id="PTHR10762">
    <property type="entry name" value="DIPHTHAMIDE BIOSYNTHESIS PROTEIN"/>
    <property type="match status" value="1"/>
</dbReference>
<dbReference type="RefSeq" id="WP_055407961.1">
    <property type="nucleotide sequence ID" value="NZ_CP013011.1"/>
</dbReference>